<dbReference type="GO" id="GO:0016255">
    <property type="term" value="P:attachment of GPI anchor to protein"/>
    <property type="evidence" value="ECO:0007669"/>
    <property type="project" value="TreeGrafter"/>
</dbReference>
<proteinExistence type="predicted"/>
<feature type="transmembrane region" description="Helical" evidence="1">
    <location>
        <begin position="258"/>
        <end position="278"/>
    </location>
</feature>
<feature type="transmembrane region" description="Helical" evidence="1">
    <location>
        <begin position="118"/>
        <end position="135"/>
    </location>
</feature>
<feature type="non-terminal residue" evidence="2">
    <location>
        <position position="1"/>
    </location>
</feature>
<keyword evidence="3" id="KW-1185">Reference proteome</keyword>
<reference evidence="2 3" key="1">
    <citation type="submission" date="2014-11" db="EMBL/GenBank/DDBJ databases">
        <authorList>
            <person name="Zhu J."/>
            <person name="Qi W."/>
            <person name="Song R."/>
        </authorList>
    </citation>
    <scope>NUCLEOTIDE SEQUENCE [LARGE SCALE GENOMIC DNA]</scope>
</reference>
<dbReference type="OrthoDB" id="445301at2759"/>
<feature type="transmembrane region" description="Helical" evidence="1">
    <location>
        <begin position="147"/>
        <end position="168"/>
    </location>
</feature>
<dbReference type="EMBL" id="CDMY01000972">
    <property type="protein sequence ID" value="CEM38082.1"/>
    <property type="molecule type" value="Genomic_DNA"/>
</dbReference>
<organism evidence="2 3">
    <name type="scientific">Vitrella brassicaformis (strain CCMP3155)</name>
    <dbReference type="NCBI Taxonomy" id="1169540"/>
    <lineage>
        <taxon>Eukaryota</taxon>
        <taxon>Sar</taxon>
        <taxon>Alveolata</taxon>
        <taxon>Colpodellida</taxon>
        <taxon>Vitrellaceae</taxon>
        <taxon>Vitrella</taxon>
    </lineage>
</organism>
<dbReference type="Proteomes" id="UP000041254">
    <property type="component" value="Unassembled WGS sequence"/>
</dbReference>
<feature type="transmembrane region" description="Helical" evidence="1">
    <location>
        <begin position="364"/>
        <end position="385"/>
    </location>
</feature>
<dbReference type="Pfam" id="PF04114">
    <property type="entry name" value="Gaa1"/>
    <property type="match status" value="1"/>
</dbReference>
<dbReference type="PANTHER" id="PTHR13304">
    <property type="entry name" value="GLYCOSYLPHOSPHATIDYLINOSITOL ANCHOR ATTACHMENT 1 PROTEIN"/>
    <property type="match status" value="1"/>
</dbReference>
<protein>
    <submittedName>
        <fullName evidence="2">Uncharacterized protein</fullName>
    </submittedName>
</protein>
<dbReference type="InParanoid" id="A0A0G4H319"/>
<gene>
    <name evidence="2" type="ORF">Vbra_22889</name>
</gene>
<dbReference type="AlphaFoldDB" id="A0A0G4H319"/>
<keyword evidence="1" id="KW-1133">Transmembrane helix</keyword>
<keyword evidence="1" id="KW-0812">Transmembrane</keyword>
<name>A0A0G4H319_VITBC</name>
<evidence type="ECO:0000256" key="1">
    <source>
        <dbReference type="SAM" id="Phobius"/>
    </source>
</evidence>
<dbReference type="GO" id="GO:0042765">
    <property type="term" value="C:GPI-anchor transamidase complex"/>
    <property type="evidence" value="ECO:0007669"/>
    <property type="project" value="InterPro"/>
</dbReference>
<dbReference type="PANTHER" id="PTHR13304:SF0">
    <property type="entry name" value="GLYCOSYLPHOSPHATIDYLINOSITOL ANCHOR ATTACHMENT 1 PROTEIN"/>
    <property type="match status" value="1"/>
</dbReference>
<keyword evidence="1" id="KW-0472">Membrane</keyword>
<accession>A0A0G4H319</accession>
<feature type="transmembrane region" description="Helical" evidence="1">
    <location>
        <begin position="316"/>
        <end position="334"/>
    </location>
</feature>
<evidence type="ECO:0000313" key="2">
    <source>
        <dbReference type="EMBL" id="CEM38082.1"/>
    </source>
</evidence>
<dbReference type="VEuPathDB" id="CryptoDB:Vbra_22889"/>
<dbReference type="STRING" id="1169540.A0A0G4H319"/>
<feature type="transmembrane region" description="Helical" evidence="1">
    <location>
        <begin position="435"/>
        <end position="458"/>
    </location>
</feature>
<feature type="transmembrane region" description="Helical" evidence="1">
    <location>
        <begin position="225"/>
        <end position="252"/>
    </location>
</feature>
<dbReference type="InterPro" id="IPR007246">
    <property type="entry name" value="Gaa1"/>
</dbReference>
<sequence>EGVNGLQPNQDLVNAYAIEAKQDGIRAEPREAWDSVNRMATDAGADRIHSAFLQRAIPALTAVASSNPRGGNGQPKLTQLGGSLEGILRCQSSALQALHHSFNFYFFTRPNSHVSSGLYLYPVFGMLMPLAAATFQCRVFSDVGAVMLGATVMLSGLIAGSLTSFALATQSGLVDELSSWGSGGLLPSAPSLLRWAHAGPLTPSCTPAAAHDKRQVRMARKKASVWLWVALMGYAAVGLVCLSVARAMAILTLAPLTVYNWAASVYLTPLVVPPLLLVEPLTSLIDAPQQQQTTAQSPPQHNGRWRWKWRPRLRRSHLFVLPYLLLTWLLLFDANLSHKKGDSPAHGSTMAERVLHIRHEAIRLIGHSVASVASLLLSVWSHYVPRQFAKYGPRRLLAWLRQVGEAVAEQTSPLPHERPLFAVYRMAQDYRCVEGMSMAVVWFVYVPFLFAVVLVLMLPERGRGWGEAGRAR</sequence>
<evidence type="ECO:0000313" key="3">
    <source>
        <dbReference type="Proteomes" id="UP000041254"/>
    </source>
</evidence>